<name>A0A0D8ZMR2_9CYAN</name>
<accession>A0A0D8ZMR2</accession>
<organism evidence="2 3">
    <name type="scientific">Aliterella atlantica CENA595</name>
    <dbReference type="NCBI Taxonomy" id="1618023"/>
    <lineage>
        <taxon>Bacteria</taxon>
        <taxon>Bacillati</taxon>
        <taxon>Cyanobacteriota</taxon>
        <taxon>Cyanophyceae</taxon>
        <taxon>Chroococcidiopsidales</taxon>
        <taxon>Aliterellaceae</taxon>
        <taxon>Aliterella</taxon>
    </lineage>
</organism>
<keyword evidence="1" id="KW-0812">Transmembrane</keyword>
<sequence>MSKNEEKRLTFNWLNSPFSIVVCAGIFLSTFAYIYLGKQYFDFLSKRSESVHQYKSSKYKELYEQSSPKILALRKSTDELLSLLQNNYGISTFEIEKPLENLQKAIVSYDNYVFDVEFYGNSNQVTSAKEIQRWSYDVYSQFSSQLLLAEKVQDSIHDMAIGVNKISANQERKEYIRFHFDKIQNELNTMIQEENKLYYKYYKFDIPVLKLLYNQLSYNFRVSIGLNITSELAQSSEIASEIKQLEKNSKHQGSQIPYVVAQSRAVLSSDFSANDILLTKKDSRLKAELVDKLINQVVENDSYLRKERSLRRKDF</sequence>
<keyword evidence="1" id="KW-0472">Membrane</keyword>
<evidence type="ECO:0000313" key="3">
    <source>
        <dbReference type="Proteomes" id="UP000032452"/>
    </source>
</evidence>
<comment type="caution">
    <text evidence="2">The sequence shown here is derived from an EMBL/GenBank/DDBJ whole genome shotgun (WGS) entry which is preliminary data.</text>
</comment>
<evidence type="ECO:0000256" key="1">
    <source>
        <dbReference type="SAM" id="Phobius"/>
    </source>
</evidence>
<dbReference type="AlphaFoldDB" id="A0A0D8ZMR2"/>
<evidence type="ECO:0000313" key="2">
    <source>
        <dbReference type="EMBL" id="KJH69637.1"/>
    </source>
</evidence>
<reference evidence="2 3" key="1">
    <citation type="submission" date="2015-02" db="EMBL/GenBank/DDBJ databases">
        <title>Draft genome of a novel marine cyanobacterium (Chroococcales) isolated from South Atlantic Ocean.</title>
        <authorList>
            <person name="Rigonato J."/>
            <person name="Alvarenga D.O."/>
            <person name="Branco L.H."/>
            <person name="Varani A.M."/>
            <person name="Brandini F.P."/>
            <person name="Fiore M.F."/>
        </authorList>
    </citation>
    <scope>NUCLEOTIDE SEQUENCE [LARGE SCALE GENOMIC DNA]</scope>
    <source>
        <strain evidence="2 3">CENA595</strain>
    </source>
</reference>
<dbReference type="RefSeq" id="WP_045056983.1">
    <property type="nucleotide sequence ID" value="NZ_CAWMDP010000036.1"/>
</dbReference>
<keyword evidence="1" id="KW-1133">Transmembrane helix</keyword>
<gene>
    <name evidence="2" type="ORF">UH38_22665</name>
</gene>
<protein>
    <submittedName>
        <fullName evidence="2">Uncharacterized protein</fullName>
    </submittedName>
</protein>
<feature type="transmembrane region" description="Helical" evidence="1">
    <location>
        <begin position="18"/>
        <end position="36"/>
    </location>
</feature>
<proteinExistence type="predicted"/>
<dbReference type="Proteomes" id="UP000032452">
    <property type="component" value="Unassembled WGS sequence"/>
</dbReference>
<dbReference type="EMBL" id="JYON01000037">
    <property type="protein sequence ID" value="KJH69637.1"/>
    <property type="molecule type" value="Genomic_DNA"/>
</dbReference>
<keyword evidence="3" id="KW-1185">Reference proteome</keyword>